<accession>A0A9Q1F0R9</accession>
<feature type="compositionally biased region" description="Polar residues" evidence="1">
    <location>
        <begin position="152"/>
        <end position="164"/>
    </location>
</feature>
<name>A0A9Q1F0R9_SYNKA</name>
<organism evidence="2 3">
    <name type="scientific">Synaphobranchus kaupii</name>
    <name type="common">Kaup's arrowtooth eel</name>
    <dbReference type="NCBI Taxonomy" id="118154"/>
    <lineage>
        <taxon>Eukaryota</taxon>
        <taxon>Metazoa</taxon>
        <taxon>Chordata</taxon>
        <taxon>Craniata</taxon>
        <taxon>Vertebrata</taxon>
        <taxon>Euteleostomi</taxon>
        <taxon>Actinopterygii</taxon>
        <taxon>Neopterygii</taxon>
        <taxon>Teleostei</taxon>
        <taxon>Anguilliformes</taxon>
        <taxon>Synaphobranchidae</taxon>
        <taxon>Synaphobranchus</taxon>
    </lineage>
</organism>
<feature type="region of interest" description="Disordered" evidence="1">
    <location>
        <begin position="1"/>
        <end position="25"/>
    </location>
</feature>
<protein>
    <submittedName>
        <fullName evidence="2">Uncharacterized protein</fullName>
    </submittedName>
</protein>
<proteinExistence type="predicted"/>
<evidence type="ECO:0000313" key="3">
    <source>
        <dbReference type="Proteomes" id="UP001152622"/>
    </source>
</evidence>
<evidence type="ECO:0000313" key="2">
    <source>
        <dbReference type="EMBL" id="KAJ8348604.1"/>
    </source>
</evidence>
<gene>
    <name evidence="2" type="ORF">SKAU_G00271930</name>
</gene>
<keyword evidence="3" id="KW-1185">Reference proteome</keyword>
<dbReference type="EMBL" id="JAINUF010000010">
    <property type="protein sequence ID" value="KAJ8348604.1"/>
    <property type="molecule type" value="Genomic_DNA"/>
</dbReference>
<dbReference type="AlphaFoldDB" id="A0A9Q1F0R9"/>
<sequence>MPATFTAEVPGGGGRAAYQPHPPPPPFVLHVAELTARSNLTGWHPMQDEVTPRGSLRPPPPQHDKPTSAPSGDARSKMSRPHKAQASRFREPLGAGRPARLIGVPEAPRKLFSRAGRKETVPRCLSTRAPPLRGLRDSSLPLRARGERRRSQLATLLHSSSSETDPYADGPHPSAPSWC</sequence>
<feature type="region of interest" description="Disordered" evidence="1">
    <location>
        <begin position="39"/>
        <end position="179"/>
    </location>
</feature>
<dbReference type="Proteomes" id="UP001152622">
    <property type="component" value="Chromosome 10"/>
</dbReference>
<comment type="caution">
    <text evidence="2">The sequence shown here is derived from an EMBL/GenBank/DDBJ whole genome shotgun (WGS) entry which is preliminary data.</text>
</comment>
<evidence type="ECO:0000256" key="1">
    <source>
        <dbReference type="SAM" id="MobiDB-lite"/>
    </source>
</evidence>
<reference evidence="2" key="1">
    <citation type="journal article" date="2023" name="Science">
        <title>Genome structures resolve the early diversification of teleost fishes.</title>
        <authorList>
            <person name="Parey E."/>
            <person name="Louis A."/>
            <person name="Montfort J."/>
            <person name="Bouchez O."/>
            <person name="Roques C."/>
            <person name="Iampietro C."/>
            <person name="Lluch J."/>
            <person name="Castinel A."/>
            <person name="Donnadieu C."/>
            <person name="Desvignes T."/>
            <person name="Floi Bucao C."/>
            <person name="Jouanno E."/>
            <person name="Wen M."/>
            <person name="Mejri S."/>
            <person name="Dirks R."/>
            <person name="Jansen H."/>
            <person name="Henkel C."/>
            <person name="Chen W.J."/>
            <person name="Zahm M."/>
            <person name="Cabau C."/>
            <person name="Klopp C."/>
            <person name="Thompson A.W."/>
            <person name="Robinson-Rechavi M."/>
            <person name="Braasch I."/>
            <person name="Lecointre G."/>
            <person name="Bobe J."/>
            <person name="Postlethwait J.H."/>
            <person name="Berthelot C."/>
            <person name="Roest Crollius H."/>
            <person name="Guiguen Y."/>
        </authorList>
    </citation>
    <scope>NUCLEOTIDE SEQUENCE</scope>
    <source>
        <strain evidence="2">WJC10195</strain>
    </source>
</reference>